<reference evidence="10" key="2">
    <citation type="submission" date="2023-05" db="EMBL/GenBank/DDBJ databases">
        <authorList>
            <consortium name="Lawrence Berkeley National Laboratory"/>
            <person name="Steindorff A."/>
            <person name="Hensen N."/>
            <person name="Bonometti L."/>
            <person name="Westerberg I."/>
            <person name="Brannstrom I.O."/>
            <person name="Guillou S."/>
            <person name="Cros-Aarteil S."/>
            <person name="Calhoun S."/>
            <person name="Haridas S."/>
            <person name="Kuo A."/>
            <person name="Mondo S."/>
            <person name="Pangilinan J."/>
            <person name="Riley R."/>
            <person name="Labutti K."/>
            <person name="Andreopoulos B."/>
            <person name="Lipzen A."/>
            <person name="Chen C."/>
            <person name="Yanf M."/>
            <person name="Daum C."/>
            <person name="Ng V."/>
            <person name="Clum A."/>
            <person name="Ohm R."/>
            <person name="Martin F."/>
            <person name="Silar P."/>
            <person name="Natvig D."/>
            <person name="Lalanne C."/>
            <person name="Gautier V."/>
            <person name="Ament-Velasquez S.L."/>
            <person name="Kruys A."/>
            <person name="Hutchinson M.I."/>
            <person name="Powell A.J."/>
            <person name="Barry K."/>
            <person name="Miller A.N."/>
            <person name="Grigoriev I.V."/>
            <person name="Debuchy R."/>
            <person name="Gladieux P."/>
            <person name="Thoren M.H."/>
            <person name="Johannesson H."/>
        </authorList>
    </citation>
    <scope>NUCLEOTIDE SEQUENCE</scope>
    <source>
        <strain evidence="10">PSN293</strain>
    </source>
</reference>
<dbReference type="Gene3D" id="3.40.50.150">
    <property type="entry name" value="Vaccinia Virus protein VP39"/>
    <property type="match status" value="1"/>
</dbReference>
<evidence type="ECO:0000313" key="10">
    <source>
        <dbReference type="EMBL" id="KAK4211974.1"/>
    </source>
</evidence>
<feature type="signal peptide" evidence="7">
    <location>
        <begin position="1"/>
        <end position="16"/>
    </location>
</feature>
<dbReference type="InterPro" id="IPR049560">
    <property type="entry name" value="MeTrfase_RsmB-F_NOP2_cat"/>
</dbReference>
<evidence type="ECO:0000259" key="9">
    <source>
        <dbReference type="PROSITE" id="PS51686"/>
    </source>
</evidence>
<feature type="binding site" evidence="5">
    <location>
        <position position="921"/>
    </location>
    <ligand>
        <name>S-adenosyl-L-methionine</name>
        <dbReference type="ChEBI" id="CHEBI:59789"/>
    </ligand>
</feature>
<evidence type="ECO:0000256" key="4">
    <source>
        <dbReference type="ARBA" id="ARBA00022884"/>
    </source>
</evidence>
<keyword evidence="1 5" id="KW-0489">Methyltransferase</keyword>
<feature type="compositionally biased region" description="Basic residues" evidence="6">
    <location>
        <begin position="1242"/>
        <end position="1255"/>
    </location>
</feature>
<dbReference type="EMBL" id="MU858137">
    <property type="protein sequence ID" value="KAK4211974.1"/>
    <property type="molecule type" value="Genomic_DNA"/>
</dbReference>
<reference evidence="10" key="1">
    <citation type="journal article" date="2023" name="Mol. Phylogenet. Evol.">
        <title>Genome-scale phylogeny and comparative genomics of the fungal order Sordariales.</title>
        <authorList>
            <person name="Hensen N."/>
            <person name="Bonometti L."/>
            <person name="Westerberg I."/>
            <person name="Brannstrom I.O."/>
            <person name="Guillou S."/>
            <person name="Cros-Aarteil S."/>
            <person name="Calhoun S."/>
            <person name="Haridas S."/>
            <person name="Kuo A."/>
            <person name="Mondo S."/>
            <person name="Pangilinan J."/>
            <person name="Riley R."/>
            <person name="LaButti K."/>
            <person name="Andreopoulos B."/>
            <person name="Lipzen A."/>
            <person name="Chen C."/>
            <person name="Yan M."/>
            <person name="Daum C."/>
            <person name="Ng V."/>
            <person name="Clum A."/>
            <person name="Steindorff A."/>
            <person name="Ohm R.A."/>
            <person name="Martin F."/>
            <person name="Silar P."/>
            <person name="Natvig D.O."/>
            <person name="Lalanne C."/>
            <person name="Gautier V."/>
            <person name="Ament-Velasquez S.L."/>
            <person name="Kruys A."/>
            <person name="Hutchinson M.I."/>
            <person name="Powell A.J."/>
            <person name="Barry K."/>
            <person name="Miller A.N."/>
            <person name="Grigoriev I.V."/>
            <person name="Debuchy R."/>
            <person name="Gladieux P."/>
            <person name="Hiltunen Thoren M."/>
            <person name="Johannesson H."/>
        </authorList>
    </citation>
    <scope>NUCLEOTIDE SEQUENCE</scope>
    <source>
        <strain evidence="10">PSN293</strain>
    </source>
</reference>
<dbReference type="InterPro" id="IPR018535">
    <property type="entry name" value="DUF1996"/>
</dbReference>
<dbReference type="Pfam" id="PF09362">
    <property type="entry name" value="DUF1996"/>
    <property type="match status" value="1"/>
</dbReference>
<feature type="compositionally biased region" description="Acidic residues" evidence="6">
    <location>
        <begin position="1266"/>
        <end position="1281"/>
    </location>
</feature>
<feature type="binding site" evidence="5">
    <location>
        <position position="872"/>
    </location>
    <ligand>
        <name>S-adenosyl-L-methionine</name>
        <dbReference type="ChEBI" id="CHEBI:59789"/>
    </ligand>
</feature>
<dbReference type="SUPFAM" id="SSF53335">
    <property type="entry name" value="S-adenosyl-L-methionine-dependent methyltransferases"/>
    <property type="match status" value="1"/>
</dbReference>
<keyword evidence="4 5" id="KW-0694">RNA-binding</keyword>
<protein>
    <recommendedName>
        <fullName evidence="12">WSC domain-containing protein</fullName>
    </recommendedName>
</protein>
<dbReference type="PROSITE" id="PS51686">
    <property type="entry name" value="SAM_MT_RSMB_NOP"/>
    <property type="match status" value="1"/>
</dbReference>
<comment type="similarity">
    <text evidence="5">Belongs to the class I-like SAM-binding methyltransferase superfamily. RsmB/NOP family.</text>
</comment>
<name>A0AAN7B6D8_9PEZI</name>
<evidence type="ECO:0008006" key="12">
    <source>
        <dbReference type="Google" id="ProtNLM"/>
    </source>
</evidence>
<evidence type="ECO:0000256" key="1">
    <source>
        <dbReference type="ARBA" id="ARBA00022603"/>
    </source>
</evidence>
<dbReference type="PANTHER" id="PTHR43662">
    <property type="match status" value="1"/>
</dbReference>
<dbReference type="PRINTS" id="PR02008">
    <property type="entry name" value="RCMTFAMILY"/>
</dbReference>
<evidence type="ECO:0000256" key="5">
    <source>
        <dbReference type="PROSITE-ProRule" id="PRU01023"/>
    </source>
</evidence>
<sequence length="1281" mass="136839">MLFATFLATLIATAAAAKDKRTFAVLRHYGKGPLTTCRADPIVSPGTASAHLHTVMGASGFGLNSTGQDLANSKCTTAKPKADKSAYWFPTLFFKDPKDGHLEQVNFFYSNVYYFFEATNDDIKAFPLGLQIFSGNAGLRTPPPGGGRQNLDPSKGPVQPAQITCPRGNFNPPSWPANSDGTMAGMGDPNNQGSGVGFPFQDCDGYASPMRMDLHFPSCYNPAAGLTDYKNNMAFPSSAGNGKVDCPKGWIHVPHLFFEVYWDTHKLLPRYQHLLGKESPFVWANGDATGYSIHGDFISGWDEKALQQIIDSNCDAGHAGLHSCPGLMGGVNDDSEDCTIECPIQETVSGNLAKLPGNNPITGWKYGAGSGGGGGSNPPPVMPPADTPTVAPPAPPPTSTFKADPPPPPPVKPTSSAAPIGGGGGGDGDYHETIKSVPAPQATSTEAPAPPPPAVETPKPNPEPTPNPVEGKKTTTVWETETVWATTTIFGGKGPKPTPKPSPSQDSDAVGDFKYAGCYRDSEARVLSGEIRPNLGRISNTVCVKYCASKGFSAAGTEYGGQCYCGDSLSKVEKIADSECSMTCEGAGGEKCGGGWALSLYTKTGTVKAKRSVYALALESCKWSGVLKEVVENSGLLGVERKLTPPLSILLTHDFLVSKSGIALPASHGLRQSIERHKARLTSEFTRARLRRNCTSLAELRSKIEHEYRTSCGITIHPRWVRVNTLKSTVDEQLESTFKGWEVLPSVSELLSSASSSSAERTEGKDNRHKKICLDGNIPNLIAVSPLSGVDLTKTEAYKSGKIILQDKASCFPAYLLDPHPDSEAGDVIDACSAPGNKTTHLASILAERDPSLLSKGKGEKRRKTSKIFAFEKDRFRAKTLEKMVNIAGSEGFTVVNPGVDFLRVDPFDERYKDVGALLLDPSCSGSGIVGRDVAPELFLPSPPASSSSSAGKKGGGGGAGKRKRDPLDNGNNETTKKPTLSSQDHQQGSSSIPMEIIDDDGNSTTLQSPQDLKARISALATFQLDLLLHAFKFPRAKRITYSTCSIYAGENEHVVIAALHSEIAKQGGWKILKRADQVRGMREWDVRGSVEACEGCGGEEEAREIAEGCIRAYNRDDGRGVMGFFVAGFVRDTTTTDGKSGVDEDEGPYVRDDLGRIVRDGNGIPTLKSTGGKAFEMNDDDDDDSSSAEVYVAAESTAAEDGPFVRDEEGRIVRDAMGMPTLKEGAVLKKADIHEGEEKKKGKKKKKKNNKKKGTGNGGENNKDEVEDDGAEDEWDGFGD</sequence>
<feature type="chain" id="PRO_5043036612" description="WSC domain-containing protein" evidence="7">
    <location>
        <begin position="17"/>
        <end position="1281"/>
    </location>
</feature>
<dbReference type="SMART" id="SM00321">
    <property type="entry name" value="WSC"/>
    <property type="match status" value="1"/>
</dbReference>
<evidence type="ECO:0000256" key="2">
    <source>
        <dbReference type="ARBA" id="ARBA00022679"/>
    </source>
</evidence>
<feature type="compositionally biased region" description="Pro residues" evidence="6">
    <location>
        <begin position="377"/>
        <end position="412"/>
    </location>
</feature>
<evidence type="ECO:0000256" key="3">
    <source>
        <dbReference type="ARBA" id="ARBA00022691"/>
    </source>
</evidence>
<keyword evidence="2 5" id="KW-0808">Transferase</keyword>
<feature type="compositionally biased region" description="Basic and acidic residues" evidence="6">
    <location>
        <begin position="1227"/>
        <end position="1241"/>
    </location>
</feature>
<gene>
    <name evidence="10" type="ORF">QBC37DRAFT_441752</name>
</gene>
<feature type="binding site" evidence="5">
    <location>
        <begin position="832"/>
        <end position="838"/>
    </location>
    <ligand>
        <name>S-adenosyl-L-methionine</name>
        <dbReference type="ChEBI" id="CHEBI:59789"/>
    </ligand>
</feature>
<feature type="domain" description="SAM-dependent MTase RsmB/NOP-type" evidence="9">
    <location>
        <begin position="709"/>
        <end position="1133"/>
    </location>
</feature>
<dbReference type="InterPro" id="IPR029063">
    <property type="entry name" value="SAM-dependent_MTases_sf"/>
</dbReference>
<feature type="compositionally biased region" description="Low complexity" evidence="6">
    <location>
        <begin position="438"/>
        <end position="447"/>
    </location>
</feature>
<feature type="compositionally biased region" description="Low complexity" evidence="6">
    <location>
        <begin position="474"/>
        <end position="490"/>
    </location>
</feature>
<dbReference type="Gene3D" id="3.30.70.1170">
    <property type="entry name" value="Sun protein, domain 3"/>
    <property type="match status" value="1"/>
</dbReference>
<evidence type="ECO:0000256" key="7">
    <source>
        <dbReference type="SAM" id="SignalP"/>
    </source>
</evidence>
<feature type="compositionally biased region" description="Gly residues" evidence="6">
    <location>
        <begin position="366"/>
        <end position="376"/>
    </location>
</feature>
<proteinExistence type="inferred from homology"/>
<feature type="domain" description="WSC" evidence="8">
    <location>
        <begin position="512"/>
        <end position="604"/>
    </location>
</feature>
<dbReference type="PANTHER" id="PTHR43662:SF11">
    <property type="entry name" value="WSC DOMAIN-CONTAINING PROTEIN"/>
    <property type="match status" value="1"/>
</dbReference>
<dbReference type="GO" id="GO:0003723">
    <property type="term" value="F:RNA binding"/>
    <property type="evidence" value="ECO:0007669"/>
    <property type="project" value="UniProtKB-UniRule"/>
</dbReference>
<dbReference type="Pfam" id="PF01189">
    <property type="entry name" value="Methyltr_RsmB-F"/>
    <property type="match status" value="1"/>
</dbReference>
<dbReference type="InterPro" id="IPR049561">
    <property type="entry name" value="NSUN5_7_fdxn-like"/>
</dbReference>
<feature type="active site" description="Nucleophile" evidence="5">
    <location>
        <position position="1045"/>
    </location>
</feature>
<feature type="compositionally biased region" description="Polar residues" evidence="6">
    <location>
        <begin position="970"/>
        <end position="993"/>
    </location>
</feature>
<dbReference type="FunFam" id="3.30.70.1170:FF:000006">
    <property type="entry name" value="NOL1/NOP2/Sun domain family protein"/>
    <property type="match status" value="1"/>
</dbReference>
<comment type="caution">
    <text evidence="10">The sequence shown here is derived from an EMBL/GenBank/DDBJ whole genome shotgun (WGS) entry which is preliminary data.</text>
</comment>
<dbReference type="GO" id="GO:0001510">
    <property type="term" value="P:RNA methylation"/>
    <property type="evidence" value="ECO:0007669"/>
    <property type="project" value="InterPro"/>
</dbReference>
<dbReference type="Proteomes" id="UP001301769">
    <property type="component" value="Unassembled WGS sequence"/>
</dbReference>
<dbReference type="InterPro" id="IPR002889">
    <property type="entry name" value="WSC_carb-bd"/>
</dbReference>
<feature type="compositionally biased region" description="Pro residues" evidence="6">
    <location>
        <begin position="448"/>
        <end position="467"/>
    </location>
</feature>
<evidence type="ECO:0000259" key="8">
    <source>
        <dbReference type="PROSITE" id="PS51212"/>
    </source>
</evidence>
<keyword evidence="11" id="KW-1185">Reference proteome</keyword>
<feature type="binding site" evidence="5">
    <location>
        <position position="901"/>
    </location>
    <ligand>
        <name>S-adenosyl-L-methionine</name>
        <dbReference type="ChEBI" id="CHEBI:59789"/>
    </ligand>
</feature>
<dbReference type="InterPro" id="IPR023267">
    <property type="entry name" value="RCMT"/>
</dbReference>
<dbReference type="GO" id="GO:0008173">
    <property type="term" value="F:RNA methyltransferase activity"/>
    <property type="evidence" value="ECO:0007669"/>
    <property type="project" value="InterPro"/>
</dbReference>
<evidence type="ECO:0000256" key="6">
    <source>
        <dbReference type="SAM" id="MobiDB-lite"/>
    </source>
</evidence>
<feature type="compositionally biased region" description="Acidic residues" evidence="6">
    <location>
        <begin position="1178"/>
        <end position="1187"/>
    </location>
</feature>
<feature type="region of interest" description="Disordered" evidence="6">
    <location>
        <begin position="365"/>
        <end position="509"/>
    </location>
</feature>
<feature type="region of interest" description="Disordered" evidence="6">
    <location>
        <begin position="1221"/>
        <end position="1281"/>
    </location>
</feature>
<organism evidence="10 11">
    <name type="scientific">Rhypophila decipiens</name>
    <dbReference type="NCBI Taxonomy" id="261697"/>
    <lineage>
        <taxon>Eukaryota</taxon>
        <taxon>Fungi</taxon>
        <taxon>Dikarya</taxon>
        <taxon>Ascomycota</taxon>
        <taxon>Pezizomycotina</taxon>
        <taxon>Sordariomycetes</taxon>
        <taxon>Sordariomycetidae</taxon>
        <taxon>Sordariales</taxon>
        <taxon>Naviculisporaceae</taxon>
        <taxon>Rhypophila</taxon>
    </lineage>
</organism>
<dbReference type="Pfam" id="PF21148">
    <property type="entry name" value="NSUN5_fdxn-like"/>
    <property type="match status" value="1"/>
</dbReference>
<dbReference type="Pfam" id="PF21153">
    <property type="entry name" value="NSUN5_N"/>
    <property type="match status" value="1"/>
</dbReference>
<feature type="region of interest" description="Disordered" evidence="6">
    <location>
        <begin position="940"/>
        <end position="1007"/>
    </location>
</feature>
<evidence type="ECO:0000313" key="11">
    <source>
        <dbReference type="Proteomes" id="UP001301769"/>
    </source>
</evidence>
<dbReference type="InterPro" id="IPR001678">
    <property type="entry name" value="MeTrfase_RsmB-F_NOP2_dom"/>
</dbReference>
<dbReference type="InterPro" id="IPR048889">
    <property type="entry name" value="NSUN5_RCM1_N"/>
</dbReference>
<keyword evidence="3 5" id="KW-0949">S-adenosyl-L-methionine</keyword>
<dbReference type="Pfam" id="PF01822">
    <property type="entry name" value="WSC"/>
    <property type="match status" value="1"/>
</dbReference>
<feature type="region of interest" description="Disordered" evidence="6">
    <location>
        <begin position="1162"/>
        <end position="1189"/>
    </location>
</feature>
<dbReference type="PROSITE" id="PS51212">
    <property type="entry name" value="WSC"/>
    <property type="match status" value="1"/>
</dbReference>
<keyword evidence="7" id="KW-0732">Signal</keyword>
<accession>A0AAN7B6D8</accession>